<feature type="transmembrane region" description="Helical" evidence="1">
    <location>
        <begin position="140"/>
        <end position="157"/>
    </location>
</feature>
<reference evidence="3" key="1">
    <citation type="journal article" date="2019" name="Int. J. Syst. Evol. Microbiol.">
        <title>The Global Catalogue of Microorganisms (GCM) 10K type strain sequencing project: providing services to taxonomists for standard genome sequencing and annotation.</title>
        <authorList>
            <consortium name="The Broad Institute Genomics Platform"/>
            <consortium name="The Broad Institute Genome Sequencing Center for Infectious Disease"/>
            <person name="Wu L."/>
            <person name="Ma J."/>
        </authorList>
    </citation>
    <scope>NUCLEOTIDE SEQUENCE [LARGE SCALE GENOMIC DNA]</scope>
    <source>
        <strain evidence="3">KCTC 42087</strain>
    </source>
</reference>
<gene>
    <name evidence="2" type="ORF">ACFPZN_10370</name>
</gene>
<evidence type="ECO:0000256" key="1">
    <source>
        <dbReference type="SAM" id="Phobius"/>
    </source>
</evidence>
<protein>
    <recommendedName>
        <fullName evidence="4">PPE domain-containing protein</fullName>
    </recommendedName>
</protein>
<organism evidence="2 3">
    <name type="scientific">Actinomadura rugatobispora</name>
    <dbReference type="NCBI Taxonomy" id="1994"/>
    <lineage>
        <taxon>Bacteria</taxon>
        <taxon>Bacillati</taxon>
        <taxon>Actinomycetota</taxon>
        <taxon>Actinomycetes</taxon>
        <taxon>Streptosporangiales</taxon>
        <taxon>Thermomonosporaceae</taxon>
        <taxon>Actinomadura</taxon>
    </lineage>
</organism>
<keyword evidence="1" id="KW-0812">Transmembrane</keyword>
<keyword evidence="1" id="KW-0472">Membrane</keyword>
<feature type="transmembrane region" description="Helical" evidence="1">
    <location>
        <begin position="112"/>
        <end position="134"/>
    </location>
</feature>
<comment type="caution">
    <text evidence="2">The sequence shown here is derived from an EMBL/GenBank/DDBJ whole genome shotgun (WGS) entry which is preliminary data.</text>
</comment>
<proteinExistence type="predicted"/>
<sequence>MCGVSAFKLTAQTAYMVAAGSAMLIPNAWPAVSIIYEGQGDPDQILHAAMDWWKVNEQLGEVMQLSAQLRESIDGDTWTGQDRNAHSEKLSEYENQCMWSGMHAAAVSMSMYGVMAMLMIFTVMMAVVAAILFALAMYVIAMYVASFFTAGASAAAAQAKANIIAGKCYAVLKSTATIFETIMRVASAVMAGFTGLIGVGGNVASGNWMALADLGKGMWNSIDDLIAGSLGKIDQSLMSGLMKGRLGGQQLFKWTIPTASLPRDARFPIAILAGIKGIPEVGLGGFEGAGGPIGLGSIYGPRQYGDDYVNKTHPTDPQPEV</sequence>
<accession>A0ABW0ZUJ1</accession>
<dbReference type="Proteomes" id="UP001596074">
    <property type="component" value="Unassembled WGS sequence"/>
</dbReference>
<evidence type="ECO:0000313" key="2">
    <source>
        <dbReference type="EMBL" id="MFC5746013.1"/>
    </source>
</evidence>
<evidence type="ECO:0008006" key="4">
    <source>
        <dbReference type="Google" id="ProtNLM"/>
    </source>
</evidence>
<dbReference type="EMBL" id="JBHSON010000011">
    <property type="protein sequence ID" value="MFC5746013.1"/>
    <property type="molecule type" value="Genomic_DNA"/>
</dbReference>
<dbReference type="RefSeq" id="WP_378281631.1">
    <property type="nucleotide sequence ID" value="NZ_JBHSON010000011.1"/>
</dbReference>
<keyword evidence="1" id="KW-1133">Transmembrane helix</keyword>
<keyword evidence="3" id="KW-1185">Reference proteome</keyword>
<name>A0ABW0ZUJ1_9ACTN</name>
<evidence type="ECO:0000313" key="3">
    <source>
        <dbReference type="Proteomes" id="UP001596074"/>
    </source>
</evidence>